<dbReference type="GO" id="GO:0005762">
    <property type="term" value="C:mitochondrial large ribosomal subunit"/>
    <property type="evidence" value="ECO:0007669"/>
    <property type="project" value="TreeGrafter"/>
</dbReference>
<dbReference type="SUPFAM" id="SSF57829">
    <property type="entry name" value="Zn-binding ribosomal proteins"/>
    <property type="match status" value="1"/>
</dbReference>
<gene>
    <name evidence="8" type="ORF">G4B88_019379</name>
</gene>
<dbReference type="Proteomes" id="UP000583929">
    <property type="component" value="Unassembled WGS sequence"/>
</dbReference>
<evidence type="ECO:0000313" key="9">
    <source>
        <dbReference type="Proteomes" id="UP000583929"/>
    </source>
</evidence>
<sequence>MAFRMLMLRNAGGKISSLLGLRWSHGAAIPGPLDGLIDRNVISPQMVLPEASLEDSYNNKNIGFGFPIFSFGGSMELMAVPKRKTSPHKRGIRNGPKALKPTPVIYSLVAGVVVESNCRTSIVAAGTEAMQVTKMSLQDERILYYTSKTSREL</sequence>
<accession>A0A7J6I0L0</accession>
<organism evidence="8 9">
    <name type="scientific">Cannabis sativa</name>
    <name type="common">Hemp</name>
    <name type="synonym">Marijuana</name>
    <dbReference type="NCBI Taxonomy" id="3483"/>
    <lineage>
        <taxon>Eukaryota</taxon>
        <taxon>Viridiplantae</taxon>
        <taxon>Streptophyta</taxon>
        <taxon>Embryophyta</taxon>
        <taxon>Tracheophyta</taxon>
        <taxon>Spermatophyta</taxon>
        <taxon>Magnoliopsida</taxon>
        <taxon>eudicotyledons</taxon>
        <taxon>Gunneridae</taxon>
        <taxon>Pentapetalae</taxon>
        <taxon>rosids</taxon>
        <taxon>fabids</taxon>
        <taxon>Rosales</taxon>
        <taxon>Cannabaceae</taxon>
        <taxon>Cannabis</taxon>
    </lineage>
</organism>
<evidence type="ECO:0000256" key="6">
    <source>
        <dbReference type="ARBA" id="ARBA00023274"/>
    </source>
</evidence>
<reference evidence="8 9" key="1">
    <citation type="journal article" date="2020" name="bioRxiv">
        <title>Sequence and annotation of 42 cannabis genomes reveals extensive copy number variation in cannabinoid synthesis and pathogen resistance genes.</title>
        <authorList>
            <person name="Mckernan K.J."/>
            <person name="Helbert Y."/>
            <person name="Kane L.T."/>
            <person name="Ebling H."/>
            <person name="Zhang L."/>
            <person name="Liu B."/>
            <person name="Eaton Z."/>
            <person name="Mclaughlin S."/>
            <person name="Kingan S."/>
            <person name="Baybayan P."/>
            <person name="Concepcion G."/>
            <person name="Jordan M."/>
            <person name="Riva A."/>
            <person name="Barbazuk W."/>
            <person name="Harkins T."/>
        </authorList>
    </citation>
    <scope>NUCLEOTIDE SEQUENCE [LARGE SCALE GENOMIC DNA]</scope>
    <source>
        <strain evidence="9">cv. Jamaican Lion 4</strain>
        <tissue evidence="8">Leaf</tissue>
    </source>
</reference>
<keyword evidence="5" id="KW-0496">Mitochondrion</keyword>
<dbReference type="PANTHER" id="PTHR21026:SF2">
    <property type="entry name" value="LARGE RIBOSOMAL SUBUNIT PROTEIN BL32M"/>
    <property type="match status" value="1"/>
</dbReference>
<name>A0A7J6I0L0_CANSA</name>
<comment type="caution">
    <text evidence="8">The sequence shown here is derived from an EMBL/GenBank/DDBJ whole genome shotgun (WGS) entry which is preliminary data.</text>
</comment>
<protein>
    <recommendedName>
        <fullName evidence="7">Large ribosomal subunit protein bL32m</fullName>
    </recommendedName>
</protein>
<dbReference type="GO" id="GO:0003735">
    <property type="term" value="F:structural constituent of ribosome"/>
    <property type="evidence" value="ECO:0007669"/>
    <property type="project" value="TreeGrafter"/>
</dbReference>
<evidence type="ECO:0000256" key="4">
    <source>
        <dbReference type="ARBA" id="ARBA00022980"/>
    </source>
</evidence>
<proteinExistence type="inferred from homology"/>
<dbReference type="AlphaFoldDB" id="A0A7J6I0L0"/>
<comment type="subcellular location">
    <subcellularLocation>
        <location evidence="1">Mitochondrion</location>
    </subcellularLocation>
</comment>
<evidence type="ECO:0000256" key="5">
    <source>
        <dbReference type="ARBA" id="ARBA00023128"/>
    </source>
</evidence>
<dbReference type="InterPro" id="IPR011332">
    <property type="entry name" value="Ribosomal_zn-bd"/>
</dbReference>
<evidence type="ECO:0000256" key="2">
    <source>
        <dbReference type="ARBA" id="ARBA00008560"/>
    </source>
</evidence>
<evidence type="ECO:0000256" key="7">
    <source>
        <dbReference type="ARBA" id="ARBA00039935"/>
    </source>
</evidence>
<dbReference type="InterPro" id="IPR051991">
    <property type="entry name" value="Mitoribosomal_protein_bL32"/>
</dbReference>
<keyword evidence="4" id="KW-0689">Ribosomal protein</keyword>
<keyword evidence="3" id="KW-0809">Transit peptide</keyword>
<dbReference type="EMBL" id="JAATIQ010000019">
    <property type="protein sequence ID" value="KAF4400170.1"/>
    <property type="molecule type" value="Genomic_DNA"/>
</dbReference>
<comment type="similarity">
    <text evidence="2">Belongs to the bacterial ribosomal protein bL32 family.</text>
</comment>
<dbReference type="PANTHER" id="PTHR21026">
    <property type="entry name" value="39S RIBOSOMAL PROTEIN L32, MITOCHONDRIAL"/>
    <property type="match status" value="1"/>
</dbReference>
<keyword evidence="6" id="KW-0687">Ribonucleoprotein</keyword>
<evidence type="ECO:0000256" key="3">
    <source>
        <dbReference type="ARBA" id="ARBA00022946"/>
    </source>
</evidence>
<evidence type="ECO:0000256" key="1">
    <source>
        <dbReference type="ARBA" id="ARBA00004173"/>
    </source>
</evidence>
<keyword evidence="9" id="KW-1185">Reference proteome</keyword>
<evidence type="ECO:0000313" key="8">
    <source>
        <dbReference type="EMBL" id="KAF4400170.1"/>
    </source>
</evidence>
<dbReference type="GO" id="GO:0006412">
    <property type="term" value="P:translation"/>
    <property type="evidence" value="ECO:0007669"/>
    <property type="project" value="InterPro"/>
</dbReference>